<dbReference type="Gene3D" id="3.30.70.100">
    <property type="match status" value="1"/>
</dbReference>
<dbReference type="EMBL" id="NJES01000107">
    <property type="protein sequence ID" value="PHH77721.1"/>
    <property type="molecule type" value="Genomic_DNA"/>
</dbReference>
<proteinExistence type="predicted"/>
<comment type="caution">
    <text evidence="3">The sequence shown here is derived from an EMBL/GenBank/DDBJ whole genome shotgun (WGS) entry which is preliminary data.</text>
</comment>
<keyword evidence="4" id="KW-1185">Reference proteome</keyword>
<sequence length="210" mass="22636">MATATLSFVLFTFKPASQPAPDSPPDSFSTICSPLLAAPGLISLQVGLLMEDAPTWVLLSRWESPAALDTWQESDPFDVFIEGLHTVSEDVVPEQAEVAGDVTAVLSAPCVEIFYALEAEHVFLKERLPAFARGLQGEGMKGFHGLCYGKLDVGAGKESAVMLLGWDSKEAHLAQRGDGKPIDRHIHLVREGRDRNHINLKTVGVVGSTS</sequence>
<dbReference type="InterPro" id="IPR007138">
    <property type="entry name" value="ABM_dom"/>
</dbReference>
<accession>A0A2C5ZEW1</accession>
<evidence type="ECO:0000256" key="1">
    <source>
        <dbReference type="SAM" id="SignalP"/>
    </source>
</evidence>
<evidence type="ECO:0000313" key="3">
    <source>
        <dbReference type="EMBL" id="PHH77721.1"/>
    </source>
</evidence>
<gene>
    <name evidence="3" type="ORF">CDD80_283</name>
</gene>
<dbReference type="PROSITE" id="PS51725">
    <property type="entry name" value="ABM"/>
    <property type="match status" value="1"/>
</dbReference>
<feature type="domain" description="ABM" evidence="2">
    <location>
        <begin position="7"/>
        <end position="98"/>
    </location>
</feature>
<feature type="signal peptide" evidence="1">
    <location>
        <begin position="1"/>
        <end position="19"/>
    </location>
</feature>
<protein>
    <recommendedName>
        <fullName evidence="2">ABM domain-containing protein</fullName>
    </recommendedName>
</protein>
<dbReference type="STRING" id="2004952.A0A2C5ZEW1"/>
<dbReference type="OrthoDB" id="3830579at2759"/>
<feature type="chain" id="PRO_5012338246" description="ABM domain-containing protein" evidence="1">
    <location>
        <begin position="20"/>
        <end position="210"/>
    </location>
</feature>
<evidence type="ECO:0000259" key="2">
    <source>
        <dbReference type="PROSITE" id="PS51725"/>
    </source>
</evidence>
<name>A0A2C5ZEW1_9HYPO</name>
<evidence type="ECO:0000313" key="4">
    <source>
        <dbReference type="Proteomes" id="UP000226431"/>
    </source>
</evidence>
<reference evidence="3 4" key="1">
    <citation type="submission" date="2017-06" db="EMBL/GenBank/DDBJ databases">
        <title>Ant-infecting Ophiocordyceps genomes reveal a high diversity of potential behavioral manipulation genes and a possible major role for enterotoxins.</title>
        <authorList>
            <person name="De Bekker C."/>
            <person name="Evans H.C."/>
            <person name="Brachmann A."/>
            <person name="Hughes D.P."/>
        </authorList>
    </citation>
    <scope>NUCLEOTIDE SEQUENCE [LARGE SCALE GENOMIC DNA]</scope>
    <source>
        <strain evidence="3 4">Map16</strain>
    </source>
</reference>
<keyword evidence="1" id="KW-0732">Signal</keyword>
<dbReference type="InterPro" id="IPR011008">
    <property type="entry name" value="Dimeric_a/b-barrel"/>
</dbReference>
<dbReference type="Proteomes" id="UP000226431">
    <property type="component" value="Unassembled WGS sequence"/>
</dbReference>
<dbReference type="Pfam" id="PF03992">
    <property type="entry name" value="ABM"/>
    <property type="match status" value="1"/>
</dbReference>
<dbReference type="SUPFAM" id="SSF54909">
    <property type="entry name" value="Dimeric alpha+beta barrel"/>
    <property type="match status" value="1"/>
</dbReference>
<organism evidence="3 4">
    <name type="scientific">Ophiocordyceps camponoti-rufipedis</name>
    <dbReference type="NCBI Taxonomy" id="2004952"/>
    <lineage>
        <taxon>Eukaryota</taxon>
        <taxon>Fungi</taxon>
        <taxon>Dikarya</taxon>
        <taxon>Ascomycota</taxon>
        <taxon>Pezizomycotina</taxon>
        <taxon>Sordariomycetes</taxon>
        <taxon>Hypocreomycetidae</taxon>
        <taxon>Hypocreales</taxon>
        <taxon>Ophiocordycipitaceae</taxon>
        <taxon>Ophiocordyceps</taxon>
    </lineage>
</organism>
<dbReference type="AlphaFoldDB" id="A0A2C5ZEW1"/>